<accession>A0AAX1PBW7</accession>
<dbReference type="Proteomes" id="UP000249422">
    <property type="component" value="Unassembled WGS sequence"/>
</dbReference>
<evidence type="ECO:0000313" key="2">
    <source>
        <dbReference type="EMBL" id="RAI96967.1"/>
    </source>
</evidence>
<evidence type="ECO:0000313" key="3">
    <source>
        <dbReference type="Proteomes" id="UP000249422"/>
    </source>
</evidence>
<feature type="transmembrane region" description="Helical" evidence="1">
    <location>
        <begin position="34"/>
        <end position="54"/>
    </location>
</feature>
<keyword evidence="1" id="KW-0472">Membrane</keyword>
<protein>
    <submittedName>
        <fullName evidence="2">Uncharacterized protein</fullName>
    </submittedName>
</protein>
<keyword evidence="1" id="KW-1133">Transmembrane helix</keyword>
<feature type="transmembrane region" description="Helical" evidence="1">
    <location>
        <begin position="7"/>
        <end position="28"/>
    </location>
</feature>
<proteinExistence type="predicted"/>
<dbReference type="RefSeq" id="WP_111589962.1">
    <property type="nucleotide sequence ID" value="NZ_CAWNWF010000050.1"/>
</dbReference>
<comment type="caution">
    <text evidence="2">The sequence shown here is derived from an EMBL/GenBank/DDBJ whole genome shotgun (WGS) entry which is preliminary data.</text>
</comment>
<dbReference type="AlphaFoldDB" id="A0AAX1PBW7"/>
<keyword evidence="1" id="KW-0812">Transmembrane</keyword>
<dbReference type="EMBL" id="QLLM01000050">
    <property type="protein sequence ID" value="RAI96967.1"/>
    <property type="molecule type" value="Genomic_DNA"/>
</dbReference>
<gene>
    <name evidence="2" type="ORF">DEU50_1501</name>
</gene>
<name>A0AAX1PBW7_AERSA</name>
<organism evidence="2 3">
    <name type="scientific">Aeromonas salmonicida</name>
    <dbReference type="NCBI Taxonomy" id="645"/>
    <lineage>
        <taxon>Bacteria</taxon>
        <taxon>Pseudomonadati</taxon>
        <taxon>Pseudomonadota</taxon>
        <taxon>Gammaproteobacteria</taxon>
        <taxon>Aeromonadales</taxon>
        <taxon>Aeromonadaceae</taxon>
        <taxon>Aeromonas</taxon>
    </lineage>
</organism>
<evidence type="ECO:0000256" key="1">
    <source>
        <dbReference type="SAM" id="Phobius"/>
    </source>
</evidence>
<reference evidence="2 3" key="1">
    <citation type="submission" date="2018-06" db="EMBL/GenBank/DDBJ databases">
        <title>Freshwater and sediment microbial communities from various areas in North America, analyzing microbe dynamics in response to fracking.</title>
        <authorList>
            <person name="Lamendella R."/>
        </authorList>
    </citation>
    <scope>NUCLEOTIDE SEQUENCE [LARGE SCALE GENOMIC DNA]</scope>
    <source>
        <strain evidence="2 3">17</strain>
    </source>
</reference>
<sequence length="64" mass="7150">MRIKENTSIAILISTLSFLMMLTVGAIYLSSGWLLVSVFVVFLPLSHEIARFVTGVKIMTTIFK</sequence>